<proteinExistence type="predicted"/>
<feature type="transmembrane region" description="Helical" evidence="1">
    <location>
        <begin position="89"/>
        <end position="109"/>
    </location>
</feature>
<feature type="transmembrane region" description="Helical" evidence="1">
    <location>
        <begin position="130"/>
        <end position="150"/>
    </location>
</feature>
<dbReference type="Proteomes" id="UP000590442">
    <property type="component" value="Unassembled WGS sequence"/>
</dbReference>
<keyword evidence="1" id="KW-0812">Transmembrane</keyword>
<dbReference type="EMBL" id="JAATJJ010000002">
    <property type="protein sequence ID" value="NJB72574.1"/>
    <property type="molecule type" value="Genomic_DNA"/>
</dbReference>
<gene>
    <name evidence="2" type="ORF">GGR42_003065</name>
</gene>
<feature type="transmembrane region" description="Helical" evidence="1">
    <location>
        <begin position="162"/>
        <end position="183"/>
    </location>
</feature>
<evidence type="ECO:0000313" key="2">
    <source>
        <dbReference type="EMBL" id="NJB72574.1"/>
    </source>
</evidence>
<evidence type="ECO:0000256" key="1">
    <source>
        <dbReference type="SAM" id="Phobius"/>
    </source>
</evidence>
<keyword evidence="3" id="KW-1185">Reference proteome</keyword>
<evidence type="ECO:0000313" key="3">
    <source>
        <dbReference type="Proteomes" id="UP000590442"/>
    </source>
</evidence>
<keyword evidence="1" id="KW-0472">Membrane</keyword>
<sequence length="191" mass="22964">MLLYTLVTETLGGFIWHFKEFSLYLNDFYYNNNHLIFNIYSLITYLYLYSIFRKFIKYKTYKRYVFYGAIVFLISNIINASYSNFFYDSLILADSIGGVILIVCIGLYFKSRKKEGLTYFDSYDILSWIGLGYATFFIGYLPLTFCRYTIYNFNKMPTEPIFFRPLHFSLIIIMYSLIIIGFIRMKRLIYR</sequence>
<protein>
    <submittedName>
        <fullName evidence="2">Uncharacterized protein</fullName>
    </submittedName>
</protein>
<organism evidence="2 3">
    <name type="scientific">Saonia flava</name>
    <dbReference type="NCBI Taxonomy" id="523696"/>
    <lineage>
        <taxon>Bacteria</taxon>
        <taxon>Pseudomonadati</taxon>
        <taxon>Bacteroidota</taxon>
        <taxon>Flavobacteriia</taxon>
        <taxon>Flavobacteriales</taxon>
        <taxon>Flavobacteriaceae</taxon>
        <taxon>Saonia</taxon>
    </lineage>
</organism>
<comment type="caution">
    <text evidence="2">The sequence shown here is derived from an EMBL/GenBank/DDBJ whole genome shotgun (WGS) entry which is preliminary data.</text>
</comment>
<name>A0A846R5B7_9FLAO</name>
<feature type="transmembrane region" description="Helical" evidence="1">
    <location>
        <begin position="35"/>
        <end position="52"/>
    </location>
</feature>
<keyword evidence="1" id="KW-1133">Transmembrane helix</keyword>
<reference evidence="2 3" key="1">
    <citation type="submission" date="2020-03" db="EMBL/GenBank/DDBJ databases">
        <title>Genomic Encyclopedia of Type Strains, Phase IV (KMG-IV): sequencing the most valuable type-strain genomes for metagenomic binning, comparative biology and taxonomic classification.</title>
        <authorList>
            <person name="Goeker M."/>
        </authorList>
    </citation>
    <scope>NUCLEOTIDE SEQUENCE [LARGE SCALE GENOMIC DNA]</scope>
    <source>
        <strain evidence="2 3">DSM 29762</strain>
    </source>
</reference>
<accession>A0A846R5B7</accession>
<feature type="transmembrane region" description="Helical" evidence="1">
    <location>
        <begin position="64"/>
        <end position="83"/>
    </location>
</feature>
<dbReference type="AlphaFoldDB" id="A0A846R5B7"/>